<name>A0A8M1KDM3_CLUHA</name>
<keyword evidence="3" id="KW-0472">Membrane</keyword>
<keyword evidence="1" id="KW-0325">Glycoprotein</keyword>
<dbReference type="GO" id="GO:0005615">
    <property type="term" value="C:extracellular space"/>
    <property type="evidence" value="ECO:0007669"/>
    <property type="project" value="TreeGrafter"/>
</dbReference>
<dbReference type="OrthoDB" id="8936120at2759"/>
<dbReference type="GO" id="GO:0009897">
    <property type="term" value="C:external side of plasma membrane"/>
    <property type="evidence" value="ECO:0007669"/>
    <property type="project" value="TreeGrafter"/>
</dbReference>
<keyword evidence="2" id="KW-0393">Immunoglobulin domain</keyword>
<dbReference type="PANTHER" id="PTHR16675:SF191">
    <property type="entry name" value="CLASS I HISTOCOMPATIBILITY ANTIGEN, F10 ALPHA CHAIN-LIKE-RELATED"/>
    <property type="match status" value="1"/>
</dbReference>
<sequence length="495" mass="55122">MSRQAYPDCGHAKDKGDHHRRGVVCLGRTHAEAALSGDDPACDICAGMTLARATKRLAYWECSDARKATPAPSGEIPPVGLRVPSAPGSVVSGNRFVDTATPASLSPSPSPARLVAADHETVELPPGYENQPVSELDFSLDNESLLDFSDEEEMQLEVDVKQIDYEQVSSRPIQLKAQPGRLHGELARMCCFAMGDTPFPQFSSVVMLDDIQVAYYDSNENNLIYRQFKSEHEDEEQKDASFMFEHIQSTMKELFYAHQFNRTHGVHTLQRLAGCELLDDDTPGPLRLFNAFNGVKDSVLQFNVKQKTLQAEGVWQIEWSQSTQEYNEWMFTHFYSPICIKVLKNCLHMKKNHVMRKVKPRVRLLQKTLPDSGGAKVTCLATGVYPRHINLTLLRDGQPVSDHQITGGELLPNGDGTYQMRKSLEVSAEELGVKHLYSCTVEHLSLDNKLDVKPDLDPGVGTVSIVIPVVVLGVALLCMVGAVVFMRRRRRSSTL</sequence>
<dbReference type="InterPro" id="IPR003597">
    <property type="entry name" value="Ig_C1-set"/>
</dbReference>
<proteinExistence type="predicted"/>
<dbReference type="CDD" id="cd12087">
    <property type="entry name" value="TM_EGFR-like"/>
    <property type="match status" value="1"/>
</dbReference>
<feature type="domain" description="Ig-like" evidence="4">
    <location>
        <begin position="360"/>
        <end position="451"/>
    </location>
</feature>
<evidence type="ECO:0000259" key="4">
    <source>
        <dbReference type="PROSITE" id="PS50835"/>
    </source>
</evidence>
<evidence type="ECO:0000256" key="3">
    <source>
        <dbReference type="SAM" id="Phobius"/>
    </source>
</evidence>
<keyword evidence="5" id="KW-1185">Reference proteome</keyword>
<dbReference type="GeneID" id="122131149"/>
<evidence type="ECO:0000256" key="2">
    <source>
        <dbReference type="ARBA" id="ARBA00023319"/>
    </source>
</evidence>
<dbReference type="InterPro" id="IPR050208">
    <property type="entry name" value="MHC_class-I_related"/>
</dbReference>
<reference evidence="6" key="1">
    <citation type="submission" date="2025-08" db="UniProtKB">
        <authorList>
            <consortium name="RefSeq"/>
        </authorList>
    </citation>
    <scope>IDENTIFICATION</scope>
</reference>
<dbReference type="PANTHER" id="PTHR16675">
    <property type="entry name" value="MHC CLASS I-RELATED"/>
    <property type="match status" value="1"/>
</dbReference>
<dbReference type="KEGG" id="char:122131149"/>
<protein>
    <submittedName>
        <fullName evidence="6">Major histocompatibility complex class I-related gene protein-like</fullName>
    </submittedName>
</protein>
<keyword evidence="3" id="KW-1133">Transmembrane helix</keyword>
<evidence type="ECO:0000256" key="1">
    <source>
        <dbReference type="ARBA" id="ARBA00023180"/>
    </source>
</evidence>
<evidence type="ECO:0000313" key="5">
    <source>
        <dbReference type="Proteomes" id="UP000515152"/>
    </source>
</evidence>
<dbReference type="SMART" id="SM00407">
    <property type="entry name" value="IGc1"/>
    <property type="match status" value="1"/>
</dbReference>
<dbReference type="InterPro" id="IPR007110">
    <property type="entry name" value="Ig-like_dom"/>
</dbReference>
<feature type="transmembrane region" description="Helical" evidence="3">
    <location>
        <begin position="465"/>
        <end position="486"/>
    </location>
</feature>
<dbReference type="InterPro" id="IPR003006">
    <property type="entry name" value="Ig/MHC_CS"/>
</dbReference>
<dbReference type="PROSITE" id="PS50835">
    <property type="entry name" value="IG_LIKE"/>
    <property type="match status" value="1"/>
</dbReference>
<dbReference type="AlphaFoldDB" id="A0A8M1KDM3"/>
<dbReference type="RefSeq" id="XP_042561997.1">
    <property type="nucleotide sequence ID" value="XM_042706063.1"/>
</dbReference>
<accession>A0A8M1KDM3</accession>
<dbReference type="PROSITE" id="PS00290">
    <property type="entry name" value="IG_MHC"/>
    <property type="match status" value="1"/>
</dbReference>
<keyword evidence="3" id="KW-0812">Transmembrane</keyword>
<gene>
    <name evidence="6" type="primary">LOC122131149</name>
</gene>
<evidence type="ECO:0000313" key="6">
    <source>
        <dbReference type="RefSeq" id="XP_042561997.1"/>
    </source>
</evidence>
<organism evidence="5 6">
    <name type="scientific">Clupea harengus</name>
    <name type="common">Atlantic herring</name>
    <dbReference type="NCBI Taxonomy" id="7950"/>
    <lineage>
        <taxon>Eukaryota</taxon>
        <taxon>Metazoa</taxon>
        <taxon>Chordata</taxon>
        <taxon>Craniata</taxon>
        <taxon>Vertebrata</taxon>
        <taxon>Euteleostomi</taxon>
        <taxon>Actinopterygii</taxon>
        <taxon>Neopterygii</taxon>
        <taxon>Teleostei</taxon>
        <taxon>Clupei</taxon>
        <taxon>Clupeiformes</taxon>
        <taxon>Clupeoidei</taxon>
        <taxon>Clupeidae</taxon>
        <taxon>Clupea</taxon>
    </lineage>
</organism>
<dbReference type="Pfam" id="PF07654">
    <property type="entry name" value="C1-set"/>
    <property type="match status" value="1"/>
</dbReference>
<dbReference type="Proteomes" id="UP000515152">
    <property type="component" value="Unplaced"/>
</dbReference>
<dbReference type="GO" id="GO:0006955">
    <property type="term" value="P:immune response"/>
    <property type="evidence" value="ECO:0007669"/>
    <property type="project" value="TreeGrafter"/>
</dbReference>